<feature type="chain" id="PRO_5015749592" evidence="1">
    <location>
        <begin position="23"/>
        <end position="243"/>
    </location>
</feature>
<dbReference type="AlphaFoldDB" id="A0A2U2AFD9"/>
<keyword evidence="1" id="KW-0732">Signal</keyword>
<gene>
    <name evidence="2" type="ORF">DC083_05590</name>
</gene>
<organism evidence="2 3">
    <name type="scientific">Ignatzschineria ureiclastica</name>
    <dbReference type="NCBI Taxonomy" id="472582"/>
    <lineage>
        <taxon>Bacteria</taxon>
        <taxon>Pseudomonadati</taxon>
        <taxon>Pseudomonadota</taxon>
        <taxon>Gammaproteobacteria</taxon>
        <taxon>Cardiobacteriales</taxon>
        <taxon>Ignatzschineriaceae</taxon>
        <taxon>Ignatzschineria</taxon>
    </lineage>
</organism>
<sequence>MQKWPFLVSLLLITLLSNGSYAQLPVGKYVGNNGSSALTITEKRHRQYFEVDILGANGHSCYADGYIKDADMIQNNEQIGVVIDEDTPDQCLLSFKMQGNQLRLDVLSEQYSEACQQYCGARAFLFGEFKIPPAYCTHSNIQQARNRFKQFYDQKRYADAENILNKVLTQCDFYLDFILKDSIRSDLALTLYHQQQPELCLEVLTPTIALNEEVYLPPTDAENYRKTEKGILFNYNLCQKAIR</sequence>
<dbReference type="RefSeq" id="WP_109189251.1">
    <property type="nucleotide sequence ID" value="NZ_BMYA01000003.1"/>
</dbReference>
<dbReference type="EMBL" id="QEWQ01000003">
    <property type="protein sequence ID" value="PWD81360.1"/>
    <property type="molecule type" value="Genomic_DNA"/>
</dbReference>
<evidence type="ECO:0000256" key="1">
    <source>
        <dbReference type="SAM" id="SignalP"/>
    </source>
</evidence>
<protein>
    <submittedName>
        <fullName evidence="2">Uncharacterized protein</fullName>
    </submittedName>
</protein>
<dbReference type="Proteomes" id="UP000245020">
    <property type="component" value="Unassembled WGS sequence"/>
</dbReference>
<feature type="signal peptide" evidence="1">
    <location>
        <begin position="1"/>
        <end position="22"/>
    </location>
</feature>
<reference evidence="3" key="1">
    <citation type="submission" date="2018-05" db="EMBL/GenBank/DDBJ databases">
        <title>Ignatzschineria dubaiensis sp. nov., isolated from necrotic foot tissues of dromedaries (Camelus dromedarius) and associated maggots in Dubai, United Arab Emirates.</title>
        <authorList>
            <person name="Tsang C.C."/>
            <person name="Tang J.Y.M."/>
            <person name="Fong J.Y.H."/>
            <person name="Kinne J."/>
            <person name="Lee H.H."/>
            <person name="Joseph M."/>
            <person name="Jose S."/>
            <person name="Schuster R.K."/>
            <person name="Tang Y."/>
            <person name="Sivakumar S."/>
            <person name="Chen J.H.K."/>
            <person name="Teng J.L.L."/>
            <person name="Lau S.K.P."/>
            <person name="Wernery U."/>
            <person name="Woo P.C.Y."/>
        </authorList>
    </citation>
    <scope>NUCLEOTIDE SEQUENCE [LARGE SCALE GENOMIC DNA]</scope>
    <source>
        <strain evidence="3">KCTC 22644</strain>
    </source>
</reference>
<name>A0A2U2AFD9_9GAMM</name>
<evidence type="ECO:0000313" key="3">
    <source>
        <dbReference type="Proteomes" id="UP000245020"/>
    </source>
</evidence>
<proteinExistence type="predicted"/>
<evidence type="ECO:0000313" key="2">
    <source>
        <dbReference type="EMBL" id="PWD81360.1"/>
    </source>
</evidence>
<accession>A0A2U2AFD9</accession>
<comment type="caution">
    <text evidence="2">The sequence shown here is derived from an EMBL/GenBank/DDBJ whole genome shotgun (WGS) entry which is preliminary data.</text>
</comment>
<keyword evidence="3" id="KW-1185">Reference proteome</keyword>
<dbReference type="OrthoDB" id="6938654at2"/>